<dbReference type="Proteomes" id="UP001203972">
    <property type="component" value="Unassembled WGS sequence"/>
</dbReference>
<proteinExistence type="predicted"/>
<gene>
    <name evidence="1" type="ORF">MKC95_11760</name>
</gene>
<evidence type="ECO:0000313" key="1">
    <source>
        <dbReference type="EMBL" id="MCR0233443.1"/>
    </source>
</evidence>
<dbReference type="EMBL" id="JAKTMA010000019">
    <property type="protein sequence ID" value="MCR0233443.1"/>
    <property type="molecule type" value="Genomic_DNA"/>
</dbReference>
<accession>A0AAP2UN94</accession>
<reference evidence="1" key="1">
    <citation type="journal article" date="2022" name="Clin. Infect. Dis.">
        <title>Association between Clostridium innocuum and antibiotic-associated diarrhea in adults and children: A cross-sectional study and comparative genomics analysis.</title>
        <authorList>
            <person name="Cherny K.E."/>
            <person name="Muscat E.B."/>
            <person name="Balaji A."/>
            <person name="Mukherjee J."/>
            <person name="Ozer E.A."/>
            <person name="Angarone M.P."/>
            <person name="Hauser A.R."/>
            <person name="Sichel J.S."/>
            <person name="Amponsah E."/>
            <person name="Kociolek L.K."/>
        </authorList>
    </citation>
    <scope>NUCLEOTIDE SEQUENCE</scope>
    <source>
        <strain evidence="1">NU1-AC-029v</strain>
    </source>
</reference>
<comment type="caution">
    <text evidence="1">The sequence shown here is derived from an EMBL/GenBank/DDBJ whole genome shotgun (WGS) entry which is preliminary data.</text>
</comment>
<protein>
    <submittedName>
        <fullName evidence="1">Uncharacterized protein</fullName>
    </submittedName>
</protein>
<evidence type="ECO:0000313" key="2">
    <source>
        <dbReference type="Proteomes" id="UP001203972"/>
    </source>
</evidence>
<sequence>MDGACWAAPVRAESERGSEMDSFAYTRNYDNIALFDKHTRRFTFILGDGGIYSYDAIKKARKSLEYVGTPLENAFANIGRIGPGNAFSSGSEKVQVRVKLFFTDGTFTYGYVSKETVQKGSLQYHKEIVKAEKVVKVLNTIARKNRKEDADQDFLIKIRRIK</sequence>
<name>A0AAP2UN94_CLOIN</name>
<organism evidence="1 2">
    <name type="scientific">Clostridium innocuum</name>
    <dbReference type="NCBI Taxonomy" id="1522"/>
    <lineage>
        <taxon>Bacteria</taxon>
        <taxon>Bacillati</taxon>
        <taxon>Bacillota</taxon>
        <taxon>Clostridia</taxon>
        <taxon>Eubacteriales</taxon>
        <taxon>Clostridiaceae</taxon>
        <taxon>Clostridium</taxon>
    </lineage>
</organism>
<dbReference type="RefSeq" id="WP_008817315.1">
    <property type="nucleotide sequence ID" value="NZ_AP025565.1"/>
</dbReference>
<dbReference type="AlphaFoldDB" id="A0AAP2UN94"/>